<keyword evidence="3" id="KW-1185">Reference proteome</keyword>
<dbReference type="Pfam" id="PF05975">
    <property type="entry name" value="EcsB"/>
    <property type="match status" value="1"/>
</dbReference>
<keyword evidence="1" id="KW-1133">Transmembrane helix</keyword>
<organism evidence="2 3">
    <name type="scientific">Mesobacillus selenatarsenatis (strain DSM 18680 / JCM 14380 / FERM P-15431 / SF-1)</name>
    <dbReference type="NCBI Taxonomy" id="1321606"/>
    <lineage>
        <taxon>Bacteria</taxon>
        <taxon>Bacillati</taxon>
        <taxon>Bacillota</taxon>
        <taxon>Bacilli</taxon>
        <taxon>Bacillales</taxon>
        <taxon>Bacillaceae</taxon>
        <taxon>Mesobacillus</taxon>
    </lineage>
</organism>
<feature type="transmembrane region" description="Helical" evidence="1">
    <location>
        <begin position="190"/>
        <end position="207"/>
    </location>
</feature>
<dbReference type="OrthoDB" id="2447941at2"/>
<accession>A0A0A8X7M7</accession>
<proteinExistence type="predicted"/>
<feature type="transmembrane region" description="Helical" evidence="1">
    <location>
        <begin position="167"/>
        <end position="184"/>
    </location>
</feature>
<evidence type="ECO:0000313" key="2">
    <source>
        <dbReference type="EMBL" id="GAM15047.1"/>
    </source>
</evidence>
<feature type="transmembrane region" description="Helical" evidence="1">
    <location>
        <begin position="136"/>
        <end position="155"/>
    </location>
</feature>
<keyword evidence="1" id="KW-0472">Membrane</keyword>
<feature type="transmembrane region" description="Helical" evidence="1">
    <location>
        <begin position="349"/>
        <end position="370"/>
    </location>
</feature>
<protein>
    <submittedName>
        <fullName evidence="2">ABC transporter, permease protein EscB</fullName>
    </submittedName>
</protein>
<feature type="transmembrane region" description="Helical" evidence="1">
    <location>
        <begin position="284"/>
        <end position="303"/>
    </location>
</feature>
<dbReference type="STRING" id="1321606.SAMD00020551_3203"/>
<feature type="transmembrane region" description="Helical" evidence="1">
    <location>
        <begin position="376"/>
        <end position="396"/>
    </location>
</feature>
<dbReference type="PIRSF" id="PIRSF037259">
    <property type="entry name" value="EcsB_ABC"/>
    <property type="match status" value="1"/>
</dbReference>
<dbReference type="EMBL" id="BASE01000072">
    <property type="protein sequence ID" value="GAM15047.1"/>
    <property type="molecule type" value="Genomic_DNA"/>
</dbReference>
<sequence length="403" mass="46979">MFNPQHLWKERFGTFSKETGSYLRYIFNGHLVIVVLFLLGTAAFYYQEWIETLQPDFPAAWIIALVLAVVLTYSPIQTFLTEADKIFLLPLETRLDDYFRKSITFSLSLQSYLLLLLLAVLMPLHVKIHGADFKSFFILLIALILIKWINILIRWNVQYFIEKNVKLTDSIIRFCINVVLLYFIFSGAQLFFAAVPAAVLIMLYFYYKKQTKDKGLKWEQLIEDEERRMNAFYRVANMFTDVPKLRDRTKRRKWLDWLVNIIPYKQDLAFSHLYLRTFARSGDYFGLLVRLTLIGGAALYFLSYGPGQILFALLFMYLTGFQLLPLWNHHQNKLWVGLYPVPENSRKKSFTSLLLGIMIFQAAVFAGTVFIKGELILGAIVLASGIAFSLFFVYFYSQSKLKS</sequence>
<dbReference type="InterPro" id="IPR010288">
    <property type="entry name" value="EcsB_ABC"/>
</dbReference>
<dbReference type="RefSeq" id="WP_041966734.1">
    <property type="nucleotide sequence ID" value="NZ_BASE01000072.1"/>
</dbReference>
<feature type="transmembrane region" description="Helical" evidence="1">
    <location>
        <begin position="25"/>
        <end position="46"/>
    </location>
</feature>
<evidence type="ECO:0000256" key="1">
    <source>
        <dbReference type="SAM" id="Phobius"/>
    </source>
</evidence>
<evidence type="ECO:0000313" key="3">
    <source>
        <dbReference type="Proteomes" id="UP000031014"/>
    </source>
</evidence>
<gene>
    <name evidence="2" type="ORF">SAMD00020551_3203</name>
</gene>
<reference evidence="2 3" key="1">
    <citation type="submission" date="2013-06" db="EMBL/GenBank/DDBJ databases">
        <title>Whole genome shotgun sequence of Bacillus selenatarsenatis SF-1.</title>
        <authorList>
            <person name="Kuroda M."/>
            <person name="Sei K."/>
            <person name="Yamashita M."/>
            <person name="Ike M."/>
        </authorList>
    </citation>
    <scope>NUCLEOTIDE SEQUENCE [LARGE SCALE GENOMIC DNA]</scope>
    <source>
        <strain evidence="2 3">SF-1</strain>
    </source>
</reference>
<comment type="caution">
    <text evidence="2">The sequence shown here is derived from an EMBL/GenBank/DDBJ whole genome shotgun (WGS) entry which is preliminary data.</text>
</comment>
<keyword evidence="1" id="KW-0812">Transmembrane</keyword>
<feature type="transmembrane region" description="Helical" evidence="1">
    <location>
        <begin position="309"/>
        <end position="328"/>
    </location>
</feature>
<dbReference type="GO" id="GO:0016020">
    <property type="term" value="C:membrane"/>
    <property type="evidence" value="ECO:0007669"/>
    <property type="project" value="InterPro"/>
</dbReference>
<dbReference type="AlphaFoldDB" id="A0A0A8X7M7"/>
<dbReference type="Proteomes" id="UP000031014">
    <property type="component" value="Unassembled WGS sequence"/>
</dbReference>
<name>A0A0A8X7M7_MESS1</name>
<feature type="transmembrane region" description="Helical" evidence="1">
    <location>
        <begin position="102"/>
        <end position="124"/>
    </location>
</feature>
<feature type="transmembrane region" description="Helical" evidence="1">
    <location>
        <begin position="58"/>
        <end position="81"/>
    </location>
</feature>